<dbReference type="OrthoDB" id="513390at2"/>
<dbReference type="InterPro" id="IPR001763">
    <property type="entry name" value="Rhodanese-like_dom"/>
</dbReference>
<dbReference type="EMBL" id="DS989871">
    <property type="protein sequence ID" value="EDX71626.1"/>
    <property type="molecule type" value="Genomic_DNA"/>
</dbReference>
<dbReference type="Pfam" id="PF00581">
    <property type="entry name" value="Rhodanese"/>
    <property type="match status" value="1"/>
</dbReference>
<organism evidence="3 4">
    <name type="scientific">Coleofasciculus chthonoplastes PCC 7420</name>
    <dbReference type="NCBI Taxonomy" id="118168"/>
    <lineage>
        <taxon>Bacteria</taxon>
        <taxon>Bacillati</taxon>
        <taxon>Cyanobacteriota</taxon>
        <taxon>Cyanophyceae</taxon>
        <taxon>Coleofasciculales</taxon>
        <taxon>Coleofasciculaceae</taxon>
        <taxon>Coleofasciculus</taxon>
    </lineage>
</organism>
<dbReference type="SUPFAM" id="SSF52821">
    <property type="entry name" value="Rhodanese/Cell cycle control phosphatase"/>
    <property type="match status" value="1"/>
</dbReference>
<keyword evidence="4" id="KW-1185">Reference proteome</keyword>
<dbReference type="Proteomes" id="UP000003835">
    <property type="component" value="Unassembled WGS sequence"/>
</dbReference>
<feature type="domain" description="Rhodanese" evidence="2">
    <location>
        <begin position="44"/>
        <end position="103"/>
    </location>
</feature>
<dbReference type="InterPro" id="IPR036873">
    <property type="entry name" value="Rhodanese-like_dom_sf"/>
</dbReference>
<reference evidence="3 4" key="1">
    <citation type="submission" date="2008-07" db="EMBL/GenBank/DDBJ databases">
        <authorList>
            <person name="Tandeau de Marsac N."/>
            <person name="Ferriera S."/>
            <person name="Johnson J."/>
            <person name="Kravitz S."/>
            <person name="Beeson K."/>
            <person name="Sutton G."/>
            <person name="Rogers Y.-H."/>
            <person name="Friedman R."/>
            <person name="Frazier M."/>
            <person name="Venter J.C."/>
        </authorList>
    </citation>
    <scope>NUCLEOTIDE SEQUENCE [LARGE SCALE GENOMIC DNA]</scope>
    <source>
        <strain evidence="3 4">PCC 7420</strain>
    </source>
</reference>
<dbReference type="AlphaFoldDB" id="B4W2M4"/>
<evidence type="ECO:0000313" key="3">
    <source>
        <dbReference type="EMBL" id="EDX71626.1"/>
    </source>
</evidence>
<dbReference type="RefSeq" id="WP_006105568.1">
    <property type="nucleotide sequence ID" value="NZ_DS989871.1"/>
</dbReference>
<accession>B4W2M4</accession>
<dbReference type="PROSITE" id="PS50206">
    <property type="entry name" value="RHODANESE_3"/>
    <property type="match status" value="1"/>
</dbReference>
<name>B4W2M4_9CYAN</name>
<dbReference type="HOGENOM" id="CLU_1841690_0_0_3"/>
<dbReference type="eggNOG" id="COG0607">
    <property type="taxonomic scope" value="Bacteria"/>
</dbReference>
<sequence length="139" mass="15487">MSDPQTTNPIAEAKENVAEAVPTPPPQQMPESSAQAVKSRLQWGEPALTILDVRDRAAFNQARIRGALPMPMDELTDRAISSLEPQREIYVYADNDQQSNQAASPDPPTFLVHRTEFMSRYFYIDYSHSIVPGGLEVIS</sequence>
<evidence type="ECO:0000313" key="4">
    <source>
        <dbReference type="Proteomes" id="UP000003835"/>
    </source>
</evidence>
<dbReference type="CDD" id="cd00158">
    <property type="entry name" value="RHOD"/>
    <property type="match status" value="1"/>
</dbReference>
<evidence type="ECO:0000259" key="2">
    <source>
        <dbReference type="PROSITE" id="PS50206"/>
    </source>
</evidence>
<feature type="region of interest" description="Disordered" evidence="1">
    <location>
        <begin position="1"/>
        <end position="34"/>
    </location>
</feature>
<evidence type="ECO:0000256" key="1">
    <source>
        <dbReference type="SAM" id="MobiDB-lite"/>
    </source>
</evidence>
<dbReference type="STRING" id="118168.MC7420_5251"/>
<proteinExistence type="predicted"/>
<dbReference type="Gene3D" id="3.40.250.10">
    <property type="entry name" value="Rhodanese-like domain"/>
    <property type="match status" value="1"/>
</dbReference>
<protein>
    <recommendedName>
        <fullName evidence="2">Rhodanese domain-containing protein</fullName>
    </recommendedName>
</protein>
<gene>
    <name evidence="3" type="ORF">MC7420_5251</name>
</gene>